<dbReference type="SUPFAM" id="SSF51064">
    <property type="entry name" value="Head domain of nucleotide exchange factor GrpE"/>
    <property type="match status" value="1"/>
</dbReference>
<dbReference type="HAMAP" id="MF_01151">
    <property type="entry name" value="GrpE"/>
    <property type="match status" value="1"/>
</dbReference>
<comment type="similarity">
    <text evidence="1 3 5">Belongs to the GrpE family.</text>
</comment>
<dbReference type="EMBL" id="LT670846">
    <property type="protein sequence ID" value="SHK31347.1"/>
    <property type="molecule type" value="Genomic_DNA"/>
</dbReference>
<comment type="subcellular location">
    <subcellularLocation>
        <location evidence="3">Cytoplasm</location>
    </subcellularLocation>
</comment>
<keyword evidence="8" id="KW-1185">Reference proteome</keyword>
<dbReference type="Gene3D" id="2.30.22.10">
    <property type="entry name" value="Head domain of nucleotide exchange factor GrpE"/>
    <property type="match status" value="1"/>
</dbReference>
<dbReference type="Proteomes" id="UP000189810">
    <property type="component" value="Chromosome I"/>
</dbReference>
<feature type="region of interest" description="Disordered" evidence="6">
    <location>
        <begin position="1"/>
        <end position="20"/>
    </location>
</feature>
<organism evidence="7 8">
    <name type="scientific">Thermocrinis minervae</name>
    <dbReference type="NCBI Taxonomy" id="381751"/>
    <lineage>
        <taxon>Bacteria</taxon>
        <taxon>Pseudomonadati</taxon>
        <taxon>Aquificota</taxon>
        <taxon>Aquificia</taxon>
        <taxon>Aquificales</taxon>
        <taxon>Aquificaceae</taxon>
        <taxon>Thermocrinis</taxon>
    </lineage>
</organism>
<evidence type="ECO:0000256" key="3">
    <source>
        <dbReference type="HAMAP-Rule" id="MF_01151"/>
    </source>
</evidence>
<dbReference type="PANTHER" id="PTHR21237">
    <property type="entry name" value="GRPE PROTEIN"/>
    <property type="match status" value="1"/>
</dbReference>
<dbReference type="PRINTS" id="PR00773">
    <property type="entry name" value="GRPEPROTEIN"/>
</dbReference>
<dbReference type="GO" id="GO:0042803">
    <property type="term" value="F:protein homodimerization activity"/>
    <property type="evidence" value="ECO:0007669"/>
    <property type="project" value="InterPro"/>
</dbReference>
<evidence type="ECO:0000313" key="7">
    <source>
        <dbReference type="EMBL" id="SHK31347.1"/>
    </source>
</evidence>
<evidence type="ECO:0000256" key="5">
    <source>
        <dbReference type="RuleBase" id="RU004478"/>
    </source>
</evidence>
<protein>
    <recommendedName>
        <fullName evidence="3 4">Protein GrpE</fullName>
    </recommendedName>
    <alternativeName>
        <fullName evidence="3">HSP-70 cofactor</fullName>
    </alternativeName>
</protein>
<dbReference type="STRING" id="381751.SAMN05444391_0634"/>
<dbReference type="Pfam" id="PF01025">
    <property type="entry name" value="GrpE"/>
    <property type="match status" value="1"/>
</dbReference>
<dbReference type="AlphaFoldDB" id="A0A1M6RG55"/>
<dbReference type="PANTHER" id="PTHR21237:SF23">
    <property type="entry name" value="GRPE PROTEIN HOMOLOG, MITOCHONDRIAL"/>
    <property type="match status" value="1"/>
</dbReference>
<dbReference type="CDD" id="cd00446">
    <property type="entry name" value="GrpE"/>
    <property type="match status" value="1"/>
</dbReference>
<dbReference type="GO" id="GO:0005737">
    <property type="term" value="C:cytoplasm"/>
    <property type="evidence" value="ECO:0007669"/>
    <property type="project" value="UniProtKB-SubCell"/>
</dbReference>
<dbReference type="SUPFAM" id="SSF58014">
    <property type="entry name" value="Coiled-coil domain of nucleotide exchange factor GrpE"/>
    <property type="match status" value="1"/>
</dbReference>
<keyword evidence="2 3" id="KW-0143">Chaperone</keyword>
<comment type="function">
    <text evidence="3 4">Participates actively in the response to hyperosmotic and heat shock by preventing the aggregation of stress-denatured proteins, in association with DnaK and GrpE. It is the nucleotide exchange factor for DnaK and may function as a thermosensor. Unfolded proteins bind initially to DnaJ; upon interaction with the DnaJ-bound protein, DnaK hydrolyzes its bound ATP, resulting in the formation of a stable complex. GrpE releases ADP from DnaK; ATP binding to DnaK triggers the release of the substrate protein, thus completing the reaction cycle. Several rounds of ATP-dependent interactions between DnaJ, DnaK and GrpE are required for fully efficient folding.</text>
</comment>
<feature type="compositionally biased region" description="Basic and acidic residues" evidence="6">
    <location>
        <begin position="1"/>
        <end position="11"/>
    </location>
</feature>
<proteinExistence type="inferred from homology"/>
<evidence type="ECO:0000313" key="8">
    <source>
        <dbReference type="Proteomes" id="UP000189810"/>
    </source>
</evidence>
<evidence type="ECO:0000256" key="2">
    <source>
        <dbReference type="ARBA" id="ARBA00023186"/>
    </source>
</evidence>
<dbReference type="InterPro" id="IPR013805">
    <property type="entry name" value="GrpE_CC"/>
</dbReference>
<keyword evidence="3 4" id="KW-0346">Stress response</keyword>
<dbReference type="InterPro" id="IPR009012">
    <property type="entry name" value="GrpE_head"/>
</dbReference>
<dbReference type="GO" id="GO:0000774">
    <property type="term" value="F:adenyl-nucleotide exchange factor activity"/>
    <property type="evidence" value="ECO:0007669"/>
    <property type="project" value="InterPro"/>
</dbReference>
<dbReference type="GO" id="GO:0051082">
    <property type="term" value="F:unfolded protein binding"/>
    <property type="evidence" value="ECO:0007669"/>
    <property type="project" value="TreeGrafter"/>
</dbReference>
<dbReference type="InterPro" id="IPR000740">
    <property type="entry name" value="GrpE"/>
</dbReference>
<comment type="subunit">
    <text evidence="3">Homodimer.</text>
</comment>
<keyword evidence="3" id="KW-0963">Cytoplasm</keyword>
<sequence length="192" mass="23084">MDMEAEKRQEEQEVQELQQVQEAQQQEELEKLKEELEKHKEKLAKLENTARLVNQRFMELQKEYEYLKERYRRDLEEHKKYCYEKLALELLNVLDDFERAFESIPKDESSYLQGFEIIYRSLKNILENYGVREMQVEGSVFDPYLCEAVDKDYNPDVPPNTVIKVVRKGYYLHDKVLRPARVIVSVPEEEVT</sequence>
<evidence type="ECO:0000256" key="6">
    <source>
        <dbReference type="SAM" id="MobiDB-lite"/>
    </source>
</evidence>
<name>A0A1M6RG55_9AQUI</name>
<gene>
    <name evidence="3" type="primary">grpE</name>
    <name evidence="7" type="ORF">SAMN05444391_0634</name>
</gene>
<evidence type="ECO:0000256" key="1">
    <source>
        <dbReference type="ARBA" id="ARBA00009054"/>
    </source>
</evidence>
<accession>A0A1M6RG55</accession>
<dbReference type="GO" id="GO:0006457">
    <property type="term" value="P:protein folding"/>
    <property type="evidence" value="ECO:0007669"/>
    <property type="project" value="InterPro"/>
</dbReference>
<evidence type="ECO:0000256" key="4">
    <source>
        <dbReference type="RuleBase" id="RU000639"/>
    </source>
</evidence>
<reference evidence="7 8" key="1">
    <citation type="submission" date="2016-11" db="EMBL/GenBank/DDBJ databases">
        <authorList>
            <person name="Jaros S."/>
            <person name="Januszkiewicz K."/>
            <person name="Wedrychowicz H."/>
        </authorList>
    </citation>
    <scope>NUCLEOTIDE SEQUENCE [LARGE SCALE GENOMIC DNA]</scope>
    <source>
        <strain evidence="7 8">DSM 19557</strain>
    </source>
</reference>
<dbReference type="GO" id="GO:0051087">
    <property type="term" value="F:protein-folding chaperone binding"/>
    <property type="evidence" value="ECO:0007669"/>
    <property type="project" value="InterPro"/>
</dbReference>
<dbReference type="Gene3D" id="3.90.20.20">
    <property type="match status" value="1"/>
</dbReference>
<dbReference type="PROSITE" id="PS01071">
    <property type="entry name" value="GRPE"/>
    <property type="match status" value="1"/>
</dbReference>